<sequence length="100" mass="11047">MLSGSYAGKSVSKGLQMLCLNNISENVVKSLWELDAIGIVDNDASPVADKVMAKFEESTTFQRGRYEVNLPWKENQKGSLMDNKGNAFTPCLEDWQGTLS</sequence>
<dbReference type="Proteomes" id="UP000735302">
    <property type="component" value="Unassembled WGS sequence"/>
</dbReference>
<reference evidence="1 2" key="1">
    <citation type="journal article" date="2021" name="Elife">
        <title>Chloroplast acquisition without the gene transfer in kleptoplastic sea slugs, Plakobranchus ocellatus.</title>
        <authorList>
            <person name="Maeda T."/>
            <person name="Takahashi S."/>
            <person name="Yoshida T."/>
            <person name="Shimamura S."/>
            <person name="Takaki Y."/>
            <person name="Nagai Y."/>
            <person name="Toyoda A."/>
            <person name="Suzuki Y."/>
            <person name="Arimoto A."/>
            <person name="Ishii H."/>
            <person name="Satoh N."/>
            <person name="Nishiyama T."/>
            <person name="Hasebe M."/>
            <person name="Maruyama T."/>
            <person name="Minagawa J."/>
            <person name="Obokata J."/>
            <person name="Shigenobu S."/>
        </authorList>
    </citation>
    <scope>NUCLEOTIDE SEQUENCE [LARGE SCALE GENOMIC DNA]</scope>
</reference>
<protein>
    <submittedName>
        <fullName evidence="1">Zinc knuckle protein</fullName>
    </submittedName>
</protein>
<evidence type="ECO:0000313" key="2">
    <source>
        <dbReference type="Proteomes" id="UP000735302"/>
    </source>
</evidence>
<comment type="caution">
    <text evidence="1">The sequence shown here is derived from an EMBL/GenBank/DDBJ whole genome shotgun (WGS) entry which is preliminary data.</text>
</comment>
<proteinExistence type="predicted"/>
<dbReference type="AlphaFoldDB" id="A0AAV4AGJ7"/>
<dbReference type="EMBL" id="BLXT01004148">
    <property type="protein sequence ID" value="GFO10301.1"/>
    <property type="molecule type" value="Genomic_DNA"/>
</dbReference>
<evidence type="ECO:0000313" key="1">
    <source>
        <dbReference type="EMBL" id="GFO10301.1"/>
    </source>
</evidence>
<name>A0AAV4AGJ7_9GAST</name>
<organism evidence="1 2">
    <name type="scientific">Plakobranchus ocellatus</name>
    <dbReference type="NCBI Taxonomy" id="259542"/>
    <lineage>
        <taxon>Eukaryota</taxon>
        <taxon>Metazoa</taxon>
        <taxon>Spiralia</taxon>
        <taxon>Lophotrochozoa</taxon>
        <taxon>Mollusca</taxon>
        <taxon>Gastropoda</taxon>
        <taxon>Heterobranchia</taxon>
        <taxon>Euthyneura</taxon>
        <taxon>Panpulmonata</taxon>
        <taxon>Sacoglossa</taxon>
        <taxon>Placobranchoidea</taxon>
        <taxon>Plakobranchidae</taxon>
        <taxon>Plakobranchus</taxon>
    </lineage>
</organism>
<gene>
    <name evidence="1" type="ORF">PoB_003680600</name>
</gene>
<keyword evidence="2" id="KW-1185">Reference proteome</keyword>
<accession>A0AAV4AGJ7</accession>